<dbReference type="CDD" id="cd00201">
    <property type="entry name" value="WW"/>
    <property type="match status" value="2"/>
</dbReference>
<dbReference type="Pfam" id="PF00618">
    <property type="entry name" value="RasGEF_N"/>
    <property type="match status" value="1"/>
</dbReference>
<dbReference type="Gene3D" id="1.20.870.10">
    <property type="entry name" value="Son of sevenless (SoS) protein Chain: S domain 1"/>
    <property type="match status" value="1"/>
</dbReference>
<dbReference type="Pfam" id="PF00018">
    <property type="entry name" value="SH3_1"/>
    <property type="match status" value="1"/>
</dbReference>
<dbReference type="SMART" id="SM00326">
    <property type="entry name" value="SH3"/>
    <property type="match status" value="1"/>
</dbReference>
<accession>A0A1Y1UL00</accession>
<evidence type="ECO:0000313" key="10">
    <source>
        <dbReference type="EMBL" id="ORX38721.1"/>
    </source>
</evidence>
<dbReference type="InterPro" id="IPR000651">
    <property type="entry name" value="Ras-like_Gua-exchang_fac_N"/>
</dbReference>
<feature type="compositionally biased region" description="Basic and acidic residues" evidence="5">
    <location>
        <begin position="328"/>
        <end position="340"/>
    </location>
</feature>
<protein>
    <recommendedName>
        <fullName evidence="12">Ras guanine nucleotide exchange factor domain-containing protein</fullName>
    </recommendedName>
</protein>
<feature type="domain" description="WW" evidence="8">
    <location>
        <begin position="460"/>
        <end position="494"/>
    </location>
</feature>
<dbReference type="GO" id="GO:0005085">
    <property type="term" value="F:guanyl-nucleotide exchange factor activity"/>
    <property type="evidence" value="ECO:0007669"/>
    <property type="project" value="UniProtKB-KW"/>
</dbReference>
<keyword evidence="2 3" id="KW-0344">Guanine-nucleotide releasing factor</keyword>
<name>A0A1Y1UL00_9TREE</name>
<dbReference type="OrthoDB" id="546434at2759"/>
<dbReference type="CDD" id="cd06224">
    <property type="entry name" value="REM"/>
    <property type="match status" value="1"/>
</dbReference>
<dbReference type="GO" id="GO:0007265">
    <property type="term" value="P:Ras protein signal transduction"/>
    <property type="evidence" value="ECO:0007669"/>
    <property type="project" value="TreeGrafter"/>
</dbReference>
<evidence type="ECO:0000256" key="5">
    <source>
        <dbReference type="SAM" id="MobiDB-lite"/>
    </source>
</evidence>
<dbReference type="SUPFAM" id="SSF50044">
    <property type="entry name" value="SH3-domain"/>
    <property type="match status" value="1"/>
</dbReference>
<dbReference type="InterPro" id="IPR036020">
    <property type="entry name" value="WW_dom_sf"/>
</dbReference>
<dbReference type="InParanoid" id="A0A1Y1UL00"/>
<feature type="region of interest" description="Disordered" evidence="5">
    <location>
        <begin position="1407"/>
        <end position="1457"/>
    </location>
</feature>
<dbReference type="SMART" id="SM00229">
    <property type="entry name" value="RasGEFN"/>
    <property type="match status" value="1"/>
</dbReference>
<dbReference type="InterPro" id="IPR001895">
    <property type="entry name" value="RASGEF_cat_dom"/>
</dbReference>
<dbReference type="GeneID" id="33559898"/>
<feature type="compositionally biased region" description="Low complexity" evidence="5">
    <location>
        <begin position="410"/>
        <end position="421"/>
    </location>
</feature>
<dbReference type="InterPro" id="IPR001202">
    <property type="entry name" value="WW_dom"/>
</dbReference>
<dbReference type="PROSITE" id="PS50212">
    <property type="entry name" value="RASGEF_NTER"/>
    <property type="match status" value="1"/>
</dbReference>
<reference evidence="10 11" key="1">
    <citation type="submission" date="2017-03" db="EMBL/GenBank/DDBJ databases">
        <title>Widespread Adenine N6-methylation of Active Genes in Fungi.</title>
        <authorList>
            <consortium name="DOE Joint Genome Institute"/>
            <person name="Mondo S.J."/>
            <person name="Dannebaum R.O."/>
            <person name="Kuo R.C."/>
            <person name="Louie K.B."/>
            <person name="Bewick A.J."/>
            <person name="Labutti K."/>
            <person name="Haridas S."/>
            <person name="Kuo A."/>
            <person name="Salamov A."/>
            <person name="Ahrendt S.R."/>
            <person name="Lau R."/>
            <person name="Bowen B.P."/>
            <person name="Lipzen A."/>
            <person name="Sullivan W."/>
            <person name="Andreopoulos W.B."/>
            <person name="Clum A."/>
            <person name="Lindquist E."/>
            <person name="Daum C."/>
            <person name="Northen T.R."/>
            <person name="Ramamoorthy G."/>
            <person name="Schmitz R.J."/>
            <person name="Gryganskyi A."/>
            <person name="Culley D."/>
            <person name="Magnuson J."/>
            <person name="James T.Y."/>
            <person name="O'Malley M.A."/>
            <person name="Stajich J.E."/>
            <person name="Spatafora J.W."/>
            <person name="Visel A."/>
            <person name="Grigoriev I.V."/>
        </authorList>
    </citation>
    <scope>NUCLEOTIDE SEQUENCE [LARGE SCALE GENOMIC DNA]</scope>
    <source>
        <strain evidence="10 11">NRRL Y-17943</strain>
    </source>
</reference>
<dbReference type="PROSITE" id="PS50020">
    <property type="entry name" value="WW_DOMAIN_2"/>
    <property type="match status" value="2"/>
</dbReference>
<evidence type="ECO:0000259" key="6">
    <source>
        <dbReference type="PROSITE" id="PS50002"/>
    </source>
</evidence>
<dbReference type="Gene3D" id="1.10.840.10">
    <property type="entry name" value="Ras guanine-nucleotide exchange factors catalytic domain"/>
    <property type="match status" value="1"/>
</dbReference>
<evidence type="ECO:0000259" key="7">
    <source>
        <dbReference type="PROSITE" id="PS50009"/>
    </source>
</evidence>
<feature type="region of interest" description="Disordered" evidence="5">
    <location>
        <begin position="307"/>
        <end position="362"/>
    </location>
</feature>
<dbReference type="InterPro" id="IPR001452">
    <property type="entry name" value="SH3_domain"/>
</dbReference>
<feature type="region of interest" description="Disordered" evidence="5">
    <location>
        <begin position="270"/>
        <end position="290"/>
    </location>
</feature>
<gene>
    <name evidence="10" type="ORF">BD324DRAFT_650066</name>
</gene>
<feature type="region of interest" description="Disordered" evidence="5">
    <location>
        <begin position="944"/>
        <end position="1019"/>
    </location>
</feature>
<dbReference type="CDD" id="cd00155">
    <property type="entry name" value="RasGEF"/>
    <property type="match status" value="1"/>
</dbReference>
<dbReference type="Proteomes" id="UP000193218">
    <property type="component" value="Unassembled WGS sequence"/>
</dbReference>
<feature type="region of interest" description="Disordered" evidence="5">
    <location>
        <begin position="183"/>
        <end position="227"/>
    </location>
</feature>
<feature type="domain" description="WW" evidence="8">
    <location>
        <begin position="364"/>
        <end position="391"/>
    </location>
</feature>
<evidence type="ECO:0000259" key="9">
    <source>
        <dbReference type="PROSITE" id="PS50212"/>
    </source>
</evidence>
<dbReference type="Gene3D" id="2.20.70.10">
    <property type="match status" value="1"/>
</dbReference>
<feature type="region of interest" description="Disordered" evidence="5">
    <location>
        <begin position="437"/>
        <end position="465"/>
    </location>
</feature>
<dbReference type="PROSITE" id="PS50002">
    <property type="entry name" value="SH3"/>
    <property type="match status" value="1"/>
</dbReference>
<dbReference type="FunCoup" id="A0A1Y1UL00">
    <property type="interactions" value="38"/>
</dbReference>
<dbReference type="PRINTS" id="PR00452">
    <property type="entry name" value="SH3DOMAIN"/>
</dbReference>
<proteinExistence type="predicted"/>
<feature type="compositionally biased region" description="Basic and acidic residues" evidence="5">
    <location>
        <begin position="1003"/>
        <end position="1012"/>
    </location>
</feature>
<evidence type="ECO:0000256" key="2">
    <source>
        <dbReference type="ARBA" id="ARBA00022658"/>
    </source>
</evidence>
<dbReference type="InterPro" id="IPR023578">
    <property type="entry name" value="Ras_GEF_dom_sf"/>
</dbReference>
<sequence length="1546" mass="169242">MTDAFSRPYSTASIISPHDALEALVAKDRMDMGTYPPSPDELAPPSTSTTPSRPLLSNGQAHPNSSSPLPVNDGMHGTPPTSSRAGPSRLGGSASGIPPQTPPPVENDPFDGRHFVRAIFDFAATDPSALSFCAGDIIEVITRLESGWWDGLLGRERGWFPSNYVQGMDPRSIMDHVDLVVEDDEEEEGEEVQAYSPVDSFGSAQAGPSRQRRSVDRQVSRRSHMSLSTTGDDLALRSWDDVNDDFTSSVGLGDLAREVMGQGEDDDFEAAADHHRRRRLDPSTVETNGPTDEFALAARDRQRRQQMAWEGEGTPKADDFEPGAWGRQRQETTDTVRELQRATMESHTSSEKMQGSSGGGMDAWVPSMTPDGQVYYHNELTGEDAWELPTRLPSEGSETFDGGDDDDDFFSSSFATSGAGPSSAAVYASARLGGGGSFGLDRPPAPSGEIESFQPPPRSRDLPEPWTMRMTDDGRGWYYVDTVTGHTRKNPPSPIMRDTSDHMNRLSIASIPPPQAPARTLQPRRSLDLRRRQMDDWARQTRERVRARIPRHTPPTMAQMIENVNESLRDVFEACVAGSSAEEEVSRADDLGSESDVVMALAREEAAEASLKIAHLSTLAAIRDLFAAFGYVGPLEADADMPRPKWVGDMTLIGSIGLLSANVHAATTSHRLSDSGTTTWHEVMRSASKLNDVIALFPASVSPGTTAAAQDAVKGKIREITLSTDGFGWPFSGRFGFGKVKEGKVLRALNGATVEELDKVRLALSDSIGRGDPVIDHVRLMSTFLTLLLSVDVASSIDTDGDASVGAEEANAKAYSELVRRARIALGDLESVEDRLHRFIASALTSTSSPPDLTALATVTEATMATVRSLLDISSIQRSMIDQSLVLGQFGHRSPSYVRPELSPPSRLGKLTIPKRTARGLEEEFLDAGGEFNEELRDQAGELVPSASGSQVSLPRRAVPQPGPGEISATSSTTSLTYQKSDSDTASQKGKRSSLMRFMRGRSGSDADEGRLNAKSRQTSKKLAKLLGEDVSTLGHPLPPPLAPPIQQVPETPWYLGNDYEASELMFDDKGGVRAGSLRALVARLTPYGSTDTSFFQAFMLTFRSFTSSQELLDSLLQRYYIEPPAGLTSVELSDWTRQKQTPLRLRVCNTLRAWLDKYYVDKLDSPLLDRIEQFAEDETRMLAAQQLKGLVQRRRRGEIEVQRRIVSGALLSPPAPLIPRVPAGREMNVLDVAPLELARQLTILESGFFQRVQPAECLNKSWNGPDGDKHAPNVRGVIKTANILSGWVGTTCLSSRDAKHRARIMKHFVQTAIELRNLNNFSSMAAVAAGLNTAPVLRLKRSWELCSPKTQAQKAEVDKTLDSTKNFSNYKDMLKTINPPCVPFFGFWLSALTFIEDGNKDFIPAATGEPVQPGSGMSHSTSSSSLNTSARTPVSAPTPLSAFTPSTSTSTTTASTAAADGNQPLLINFFKRSLAAEILRDIQQYQSQPYNLAKSRMVYDWLMKQLEYCDRTYDLDKMYNLSLQLEPREREEERITRMLHDSGFI</sequence>
<dbReference type="CDD" id="cd11883">
    <property type="entry name" value="SH3_Sdc25"/>
    <property type="match status" value="1"/>
</dbReference>
<dbReference type="PROSITE" id="PS50009">
    <property type="entry name" value="RASGEF_CAT"/>
    <property type="match status" value="1"/>
</dbReference>
<dbReference type="SUPFAM" id="SSF51045">
    <property type="entry name" value="WW domain"/>
    <property type="match status" value="2"/>
</dbReference>
<feature type="compositionally biased region" description="Polar residues" evidence="5">
    <location>
        <begin position="343"/>
        <end position="355"/>
    </location>
</feature>
<feature type="compositionally biased region" description="Polar residues" evidence="5">
    <location>
        <begin position="55"/>
        <end position="69"/>
    </location>
</feature>
<feature type="region of interest" description="Disordered" evidence="5">
    <location>
        <begin position="25"/>
        <end position="110"/>
    </location>
</feature>
<feature type="region of interest" description="Disordered" evidence="5">
    <location>
        <begin position="391"/>
        <end position="421"/>
    </location>
</feature>
<dbReference type="STRING" id="4999.A0A1Y1UL00"/>
<feature type="compositionally biased region" description="Polar residues" evidence="5">
    <location>
        <begin position="968"/>
        <end position="988"/>
    </location>
</feature>
<comment type="caution">
    <text evidence="10">The sequence shown here is derived from an EMBL/GenBank/DDBJ whole genome shotgun (WGS) entry which is preliminary data.</text>
</comment>
<evidence type="ECO:0000259" key="8">
    <source>
        <dbReference type="PROSITE" id="PS50020"/>
    </source>
</evidence>
<dbReference type="InterPro" id="IPR036964">
    <property type="entry name" value="RASGEF_cat_dom_sf"/>
</dbReference>
<feature type="compositionally biased region" description="Low complexity" evidence="5">
    <location>
        <begin position="1416"/>
        <end position="1457"/>
    </location>
</feature>
<keyword evidence="11" id="KW-1185">Reference proteome</keyword>
<feature type="domain" description="N-terminal Ras-GEF" evidence="9">
    <location>
        <begin position="1069"/>
        <end position="1199"/>
    </location>
</feature>
<dbReference type="InterPro" id="IPR036028">
    <property type="entry name" value="SH3-like_dom_sf"/>
</dbReference>
<dbReference type="InterPro" id="IPR008937">
    <property type="entry name" value="Ras-like_GEF"/>
</dbReference>
<evidence type="ECO:0000256" key="3">
    <source>
        <dbReference type="PROSITE-ProRule" id="PRU00168"/>
    </source>
</evidence>
<evidence type="ECO:0000313" key="11">
    <source>
        <dbReference type="Proteomes" id="UP000193218"/>
    </source>
</evidence>
<evidence type="ECO:0008006" key="12">
    <source>
        <dbReference type="Google" id="ProtNLM"/>
    </source>
</evidence>
<dbReference type="Gene3D" id="2.30.30.40">
    <property type="entry name" value="SH3 Domains"/>
    <property type="match status" value="1"/>
</dbReference>
<dbReference type="SMART" id="SM00456">
    <property type="entry name" value="WW"/>
    <property type="match status" value="2"/>
</dbReference>
<feature type="domain" description="Ras-GEF" evidence="7">
    <location>
        <begin position="1234"/>
        <end position="1529"/>
    </location>
</feature>
<dbReference type="Pfam" id="PF00617">
    <property type="entry name" value="RasGEF"/>
    <property type="match status" value="1"/>
</dbReference>
<dbReference type="SMART" id="SM00147">
    <property type="entry name" value="RasGEF"/>
    <property type="match status" value="1"/>
</dbReference>
<dbReference type="PANTHER" id="PTHR23113">
    <property type="entry name" value="GUANINE NUCLEOTIDE EXCHANGE FACTOR"/>
    <property type="match status" value="1"/>
</dbReference>
<feature type="domain" description="SH3" evidence="6">
    <location>
        <begin position="111"/>
        <end position="170"/>
    </location>
</feature>
<dbReference type="RefSeq" id="XP_021872643.1">
    <property type="nucleotide sequence ID" value="XM_022018089.1"/>
</dbReference>
<dbReference type="GO" id="GO:0005886">
    <property type="term" value="C:plasma membrane"/>
    <property type="evidence" value="ECO:0007669"/>
    <property type="project" value="TreeGrafter"/>
</dbReference>
<keyword evidence="1 4" id="KW-0728">SH3 domain</keyword>
<dbReference type="PANTHER" id="PTHR23113:SF368">
    <property type="entry name" value="CELL DIVISION CONTROL PROTEIN 25"/>
    <property type="match status" value="1"/>
</dbReference>
<evidence type="ECO:0000256" key="1">
    <source>
        <dbReference type="ARBA" id="ARBA00022443"/>
    </source>
</evidence>
<dbReference type="EMBL" id="NBSH01000004">
    <property type="protein sequence ID" value="ORX38721.1"/>
    <property type="molecule type" value="Genomic_DNA"/>
</dbReference>
<organism evidence="10 11">
    <name type="scientific">Kockovaella imperatae</name>
    <dbReference type="NCBI Taxonomy" id="4999"/>
    <lineage>
        <taxon>Eukaryota</taxon>
        <taxon>Fungi</taxon>
        <taxon>Dikarya</taxon>
        <taxon>Basidiomycota</taxon>
        <taxon>Agaricomycotina</taxon>
        <taxon>Tremellomycetes</taxon>
        <taxon>Tremellales</taxon>
        <taxon>Cuniculitremaceae</taxon>
        <taxon>Kockovaella</taxon>
    </lineage>
</organism>
<evidence type="ECO:0000256" key="4">
    <source>
        <dbReference type="PROSITE-ProRule" id="PRU00192"/>
    </source>
</evidence>
<dbReference type="SUPFAM" id="SSF48366">
    <property type="entry name" value="Ras GEF"/>
    <property type="match status" value="1"/>
</dbReference>